<feature type="region of interest" description="Disordered" evidence="1">
    <location>
        <begin position="48"/>
        <end position="68"/>
    </location>
</feature>
<evidence type="ECO:0000313" key="3">
    <source>
        <dbReference type="Proteomes" id="UP001266305"/>
    </source>
</evidence>
<reference evidence="2 3" key="1">
    <citation type="submission" date="2023-05" db="EMBL/GenBank/DDBJ databases">
        <title>B98-5 Cell Line De Novo Hybrid Assembly: An Optical Mapping Approach.</title>
        <authorList>
            <person name="Kananen K."/>
            <person name="Auerbach J.A."/>
            <person name="Kautto E."/>
            <person name="Blachly J.S."/>
        </authorList>
    </citation>
    <scope>NUCLEOTIDE SEQUENCE [LARGE SCALE GENOMIC DNA]</scope>
    <source>
        <strain evidence="2">B95-8</strain>
        <tissue evidence="2">Cell line</tissue>
    </source>
</reference>
<evidence type="ECO:0000256" key="1">
    <source>
        <dbReference type="SAM" id="MobiDB-lite"/>
    </source>
</evidence>
<name>A0ABQ9VZU0_SAGOE</name>
<gene>
    <name evidence="2" type="ORF">P7K49_005530</name>
</gene>
<organism evidence="2 3">
    <name type="scientific">Saguinus oedipus</name>
    <name type="common">Cotton-top tamarin</name>
    <name type="synonym">Oedipomidas oedipus</name>
    <dbReference type="NCBI Taxonomy" id="9490"/>
    <lineage>
        <taxon>Eukaryota</taxon>
        <taxon>Metazoa</taxon>
        <taxon>Chordata</taxon>
        <taxon>Craniata</taxon>
        <taxon>Vertebrata</taxon>
        <taxon>Euteleostomi</taxon>
        <taxon>Mammalia</taxon>
        <taxon>Eutheria</taxon>
        <taxon>Euarchontoglires</taxon>
        <taxon>Primates</taxon>
        <taxon>Haplorrhini</taxon>
        <taxon>Platyrrhini</taxon>
        <taxon>Cebidae</taxon>
        <taxon>Callitrichinae</taxon>
        <taxon>Saguinus</taxon>
    </lineage>
</organism>
<evidence type="ECO:0000313" key="2">
    <source>
        <dbReference type="EMBL" id="KAK2114905.1"/>
    </source>
</evidence>
<dbReference type="EMBL" id="JASSZA010000003">
    <property type="protein sequence ID" value="KAK2114905.1"/>
    <property type="molecule type" value="Genomic_DNA"/>
</dbReference>
<comment type="caution">
    <text evidence="2">The sequence shown here is derived from an EMBL/GenBank/DDBJ whole genome shotgun (WGS) entry which is preliminary data.</text>
</comment>
<accession>A0ABQ9VZU0</accession>
<protein>
    <submittedName>
        <fullName evidence="2">Uncharacterized protein</fullName>
    </submittedName>
</protein>
<proteinExistence type="predicted"/>
<sequence>MFFVSLFAIDGIGSQSVGFESSQKRGRPRIQVELPNLQVRCVKEELSEEQAENQNAREGQSGDFLQSPDKTSSLLLRLLSPVNAAKD</sequence>
<keyword evidence="3" id="KW-1185">Reference proteome</keyword>
<dbReference type="Proteomes" id="UP001266305">
    <property type="component" value="Unassembled WGS sequence"/>
</dbReference>